<keyword evidence="2" id="KW-1133">Transmembrane helix</keyword>
<dbReference type="InterPro" id="IPR016035">
    <property type="entry name" value="Acyl_Trfase/lysoPLipase"/>
</dbReference>
<feature type="transmembrane region" description="Helical" evidence="2">
    <location>
        <begin position="535"/>
        <end position="554"/>
    </location>
</feature>
<name>A0A0L0D6H1_THETB</name>
<dbReference type="Gene3D" id="3.40.1090.10">
    <property type="entry name" value="Cytosolic phospholipase A2 catalytic domain"/>
    <property type="match status" value="1"/>
</dbReference>
<proteinExistence type="predicted"/>
<dbReference type="GO" id="GO:0005829">
    <property type="term" value="C:cytosol"/>
    <property type="evidence" value="ECO:0007669"/>
    <property type="project" value="TreeGrafter"/>
</dbReference>
<feature type="transmembrane region" description="Helical" evidence="2">
    <location>
        <begin position="290"/>
        <end position="306"/>
    </location>
</feature>
<dbReference type="PANTHER" id="PTHR10728:SF40">
    <property type="entry name" value="PATATIN FAMILY PROTEIN"/>
    <property type="match status" value="1"/>
</dbReference>
<reference evidence="3 4" key="1">
    <citation type="submission" date="2010-05" db="EMBL/GenBank/DDBJ databases">
        <title>The Genome Sequence of Thecamonas trahens ATCC 50062.</title>
        <authorList>
            <consortium name="The Broad Institute Genome Sequencing Platform"/>
            <person name="Russ C."/>
            <person name="Cuomo C."/>
            <person name="Shea T."/>
            <person name="Young S.K."/>
            <person name="Zeng Q."/>
            <person name="Koehrsen M."/>
            <person name="Haas B."/>
            <person name="Borodovsky M."/>
            <person name="Guigo R."/>
            <person name="Alvarado L."/>
            <person name="Berlin A."/>
            <person name="Bochicchio J."/>
            <person name="Borenstein D."/>
            <person name="Chapman S."/>
            <person name="Chen Z."/>
            <person name="Freedman E."/>
            <person name="Gellesch M."/>
            <person name="Goldberg J."/>
            <person name="Griggs A."/>
            <person name="Gujja S."/>
            <person name="Heilman E."/>
            <person name="Heiman D."/>
            <person name="Hepburn T."/>
            <person name="Howarth C."/>
            <person name="Jen D."/>
            <person name="Larson L."/>
            <person name="Mehta T."/>
            <person name="Park D."/>
            <person name="Pearson M."/>
            <person name="Roberts A."/>
            <person name="Saif S."/>
            <person name="Shenoy N."/>
            <person name="Sisk P."/>
            <person name="Stolte C."/>
            <person name="Sykes S."/>
            <person name="Thomson T."/>
            <person name="Walk T."/>
            <person name="White J."/>
            <person name="Yandava C."/>
            <person name="Burger G."/>
            <person name="Gray M.W."/>
            <person name="Holland P.W.H."/>
            <person name="King N."/>
            <person name="Lang F.B.F."/>
            <person name="Roger A.J."/>
            <person name="Ruiz-Trillo I."/>
            <person name="Lander E."/>
            <person name="Nusbaum C."/>
        </authorList>
    </citation>
    <scope>NUCLEOTIDE SEQUENCE [LARGE SCALE GENOMIC DNA]</scope>
    <source>
        <strain evidence="3 4">ATCC 50062</strain>
    </source>
</reference>
<evidence type="ECO:0000256" key="1">
    <source>
        <dbReference type="SAM" id="MobiDB-lite"/>
    </source>
</evidence>
<accession>A0A0L0D6H1</accession>
<feature type="transmembrane region" description="Helical" evidence="2">
    <location>
        <begin position="162"/>
        <end position="188"/>
    </location>
</feature>
<feature type="region of interest" description="Disordered" evidence="1">
    <location>
        <begin position="805"/>
        <end position="844"/>
    </location>
</feature>
<keyword evidence="2" id="KW-0472">Membrane</keyword>
<feature type="transmembrane region" description="Helical" evidence="2">
    <location>
        <begin position="256"/>
        <end position="278"/>
    </location>
</feature>
<evidence type="ECO:0000256" key="2">
    <source>
        <dbReference type="SAM" id="Phobius"/>
    </source>
</evidence>
<dbReference type="RefSeq" id="XP_013759150.1">
    <property type="nucleotide sequence ID" value="XM_013903696.1"/>
</dbReference>
<organism evidence="3 4">
    <name type="scientific">Thecamonas trahens ATCC 50062</name>
    <dbReference type="NCBI Taxonomy" id="461836"/>
    <lineage>
        <taxon>Eukaryota</taxon>
        <taxon>Apusozoa</taxon>
        <taxon>Apusomonadida</taxon>
        <taxon>Apusomonadidae</taxon>
        <taxon>Thecamonas</taxon>
    </lineage>
</organism>
<dbReference type="GO" id="GO:0046475">
    <property type="term" value="P:glycerophospholipid catabolic process"/>
    <property type="evidence" value="ECO:0007669"/>
    <property type="project" value="TreeGrafter"/>
</dbReference>
<dbReference type="Proteomes" id="UP000054408">
    <property type="component" value="Unassembled WGS sequence"/>
</dbReference>
<feature type="transmembrane region" description="Helical" evidence="2">
    <location>
        <begin position="359"/>
        <end position="382"/>
    </location>
</feature>
<gene>
    <name evidence="3" type="ORF">AMSG_03896</name>
</gene>
<dbReference type="GeneID" id="25563467"/>
<feature type="transmembrane region" description="Helical" evidence="2">
    <location>
        <begin position="487"/>
        <end position="504"/>
    </location>
</feature>
<protein>
    <recommendedName>
        <fullName evidence="5">PNPLA domain-containing protein</fullName>
    </recommendedName>
</protein>
<evidence type="ECO:0008006" key="5">
    <source>
        <dbReference type="Google" id="ProtNLM"/>
    </source>
</evidence>
<feature type="transmembrane region" description="Helical" evidence="2">
    <location>
        <begin position="216"/>
        <end position="235"/>
    </location>
</feature>
<feature type="compositionally biased region" description="Low complexity" evidence="1">
    <location>
        <begin position="809"/>
        <end position="844"/>
    </location>
</feature>
<keyword evidence="2" id="KW-0812">Transmembrane</keyword>
<feature type="region of interest" description="Disordered" evidence="1">
    <location>
        <begin position="1"/>
        <end position="26"/>
    </location>
</feature>
<dbReference type="SUPFAM" id="SSF52151">
    <property type="entry name" value="FabD/lysophospholipase-like"/>
    <property type="match status" value="2"/>
</dbReference>
<sequence length="844" mass="91431">MSSYSESESGSSYGYDDEYTCVTEESGSEPVVAAAAGGCDMEKVDPPSVEETETVGVALSGGGIRSASFCLGGLQELARAGVLQQAKYLSSVSGGGYTASAMYAMAKVEGKAFDEGAVEIVDKVHRKMVSRSQWLTPWATEPENDGISAGWRFGVLIKYAMLYLTCVVTLFTNIVWGIALAAPVTIIIDEFVGAKLRASSSSTSFFNDLLDLEVPLAFSICGGCIVITIVTWLVRQSLSEKPQSRTRDILVTGTELTTRLGALLSMAVILLVTFLTILWHDEFNSELQRTAWTLLVVFILISVTPAQGTLRRVFLAVGGAIVMAAALFGTAAIAKWCIEDANDQETFANVGDFSVWRKAYMLGSFALLAVFPFFYYPVTSLLPHTYEKLLRRAFFEDPQLNMGHVAELESELGWPIWLVGTTQTDFHAHIGERYAASDFLISSAKSGSARTGFRKTPSTLKASRAVSISGAVISFVMGSKDVSLSPFRFLFGSLNLGLGWYFAFSDHAELLALVANGTVAVLGALLFLTLLNFQLVWIAVGSVILLYIASFFPFHERSQLFSAAPMFRTVRVMLGLEFYVQPPPYMYLSDGGHFENLGLLPLFQRKVTRIYSFDGGADPTVGCTSLLRAMELAHTSLDGFYVSIVPSEAGTDVTSAIAQLGFTDSDAVAVDFDLTYRENHTHKELAKGKLTYIKKIDASKSRDAAFTNYFASLETGRAAGAHWADASFDDEAISDPHSCATTCCPWSTSGAFMWYYPLKAWCGSKYPAGAYNNFPHHSTLQTQNFPSKLFEAYVRLGRDNAYTALGGRSSSSSSSSSSGSSEANSSSSSPSSSLYAASYEASRS</sequence>
<dbReference type="EMBL" id="GL349448">
    <property type="protein sequence ID" value="KNC47666.1"/>
    <property type="molecule type" value="Genomic_DNA"/>
</dbReference>
<feature type="transmembrane region" description="Helical" evidence="2">
    <location>
        <begin position="313"/>
        <end position="334"/>
    </location>
</feature>
<dbReference type="PANTHER" id="PTHR10728">
    <property type="entry name" value="CYTOSOLIC PHOSPHOLIPASE A2"/>
    <property type="match status" value="1"/>
</dbReference>
<dbReference type="GO" id="GO:0004623">
    <property type="term" value="F:phospholipase A2 activity"/>
    <property type="evidence" value="ECO:0007669"/>
    <property type="project" value="TreeGrafter"/>
</dbReference>
<dbReference type="OrthoDB" id="5972340at2759"/>
<feature type="compositionally biased region" description="Low complexity" evidence="1">
    <location>
        <begin position="1"/>
        <end position="14"/>
    </location>
</feature>
<keyword evidence="4" id="KW-1185">Reference proteome</keyword>
<evidence type="ECO:0000313" key="3">
    <source>
        <dbReference type="EMBL" id="KNC47666.1"/>
    </source>
</evidence>
<feature type="transmembrane region" description="Helical" evidence="2">
    <location>
        <begin position="510"/>
        <end position="528"/>
    </location>
</feature>
<dbReference type="AlphaFoldDB" id="A0A0L0D6H1"/>
<evidence type="ECO:0000313" key="4">
    <source>
        <dbReference type="Proteomes" id="UP000054408"/>
    </source>
</evidence>